<dbReference type="Gene3D" id="1.25.40.10">
    <property type="entry name" value="Tetratricopeptide repeat domain"/>
    <property type="match status" value="1"/>
</dbReference>
<evidence type="ECO:0000313" key="2">
    <source>
        <dbReference type="EMBL" id="USS85151.1"/>
    </source>
</evidence>
<feature type="domain" description="HTH cro/C1-type" evidence="1">
    <location>
        <begin position="17"/>
        <end position="70"/>
    </location>
</feature>
<dbReference type="Proteomes" id="UP001056707">
    <property type="component" value="Chromosome"/>
</dbReference>
<reference evidence="2" key="1">
    <citation type="submission" date="2022-05" db="EMBL/GenBank/DDBJ databases">
        <authorList>
            <person name="Oliphant S.A."/>
            <person name="Watson-Haigh N.S."/>
            <person name="Sumby K.M."/>
            <person name="Gardner J.M."/>
            <person name="Jiranek V."/>
        </authorList>
    </citation>
    <scope>NUCLEOTIDE SEQUENCE</scope>
    <source>
        <strain evidence="2">KI16_H9</strain>
    </source>
</reference>
<dbReference type="SUPFAM" id="SSF47413">
    <property type="entry name" value="lambda repressor-like DNA-binding domains"/>
    <property type="match status" value="1"/>
</dbReference>
<dbReference type="PROSITE" id="PS50943">
    <property type="entry name" value="HTH_CROC1"/>
    <property type="match status" value="1"/>
</dbReference>
<evidence type="ECO:0000313" key="3">
    <source>
        <dbReference type="Proteomes" id="UP001056707"/>
    </source>
</evidence>
<dbReference type="SMART" id="SM00530">
    <property type="entry name" value="HTH_XRE"/>
    <property type="match status" value="1"/>
</dbReference>
<dbReference type="InterPro" id="IPR001387">
    <property type="entry name" value="Cro/C1-type_HTH"/>
</dbReference>
<sequence length="298" mass="34074">MLVFPTDKLLAELSQLIRTRRQQLHLSQAELAKGICTQTTISTLENGTHFSKWELVPKLLERLHVDQQELEHAMQPQVAAGEQQLQQIETALLQFDFNQASAQLNAIRRENLDTKAQLSRYYCYQGLLKVVVDSELDDAIVAFDLALSRNTPRHHSLTWGWVYLGEALTYQRMHLTKRAKRSLQKAFGELQALTQVVTVPLTTVVKFGLAVATLGLLLHLDAETQVGCQRLRHRLQAHYSYYCLADLYYLEGLSLQATGQVQAANRLLTRADQLVHLKNNSKFERLMHIYQQKSPELE</sequence>
<name>A0ABY5BRE6_9LACO</name>
<dbReference type="EMBL" id="CP097116">
    <property type="protein sequence ID" value="USS85151.1"/>
    <property type="molecule type" value="Genomic_DNA"/>
</dbReference>
<keyword evidence="3" id="KW-1185">Reference proteome</keyword>
<proteinExistence type="predicted"/>
<protein>
    <submittedName>
        <fullName evidence="2">Helix-turn-helix domain-containing protein</fullName>
    </submittedName>
</protein>
<dbReference type="RefSeq" id="WP_252750046.1">
    <property type="nucleotide sequence ID" value="NZ_CP097116.1"/>
</dbReference>
<accession>A0ABY5BRE6</accession>
<gene>
    <name evidence="2" type="ORF">M3M35_00305</name>
</gene>
<dbReference type="InterPro" id="IPR011990">
    <property type="entry name" value="TPR-like_helical_dom_sf"/>
</dbReference>
<dbReference type="InterPro" id="IPR010982">
    <property type="entry name" value="Lambda_DNA-bd_dom_sf"/>
</dbReference>
<organism evidence="2 3">
    <name type="scientific">Fructilactobacillus myrtifloralis</name>
    <dbReference type="NCBI Taxonomy" id="2940301"/>
    <lineage>
        <taxon>Bacteria</taxon>
        <taxon>Bacillati</taxon>
        <taxon>Bacillota</taxon>
        <taxon>Bacilli</taxon>
        <taxon>Lactobacillales</taxon>
        <taxon>Lactobacillaceae</taxon>
        <taxon>Fructilactobacillus</taxon>
    </lineage>
</organism>
<dbReference type="CDD" id="cd00093">
    <property type="entry name" value="HTH_XRE"/>
    <property type="match status" value="1"/>
</dbReference>
<evidence type="ECO:0000259" key="1">
    <source>
        <dbReference type="PROSITE" id="PS50943"/>
    </source>
</evidence>
<dbReference type="Pfam" id="PF13560">
    <property type="entry name" value="HTH_31"/>
    <property type="match status" value="1"/>
</dbReference>